<keyword evidence="13" id="KW-0067">ATP-binding</keyword>
<feature type="region of interest" description="Disordered" evidence="26">
    <location>
        <begin position="674"/>
        <end position="777"/>
    </location>
</feature>
<dbReference type="Gene3D" id="6.10.250.3140">
    <property type="match status" value="1"/>
</dbReference>
<evidence type="ECO:0000256" key="24">
    <source>
        <dbReference type="ARBA" id="ARBA00078243"/>
    </source>
</evidence>
<evidence type="ECO:0000256" key="23">
    <source>
        <dbReference type="ARBA" id="ARBA00076757"/>
    </source>
</evidence>
<evidence type="ECO:0000256" key="1">
    <source>
        <dbReference type="ARBA" id="ARBA00001947"/>
    </source>
</evidence>
<evidence type="ECO:0000256" key="14">
    <source>
        <dbReference type="ARBA" id="ARBA00023125"/>
    </source>
</evidence>
<proteinExistence type="inferred from homology"/>
<evidence type="ECO:0000256" key="19">
    <source>
        <dbReference type="ARBA" id="ARBA00034617"/>
    </source>
</evidence>
<evidence type="ECO:0000256" key="7">
    <source>
        <dbReference type="ARBA" id="ARBA00022723"/>
    </source>
</evidence>
<dbReference type="Pfam" id="PF00271">
    <property type="entry name" value="Helicase_C"/>
    <property type="match status" value="1"/>
</dbReference>
<dbReference type="Bgee" id="108701115">
    <property type="expression patterns" value="Expressed in blastula and 19 other cell types or tissues"/>
</dbReference>
<dbReference type="AGR" id="Xenbase:XB-GENE-6486934"/>
<sequence>MSSKPSTSSSPSRARCRIQTALKNLFGFDSFRSHLQENATRAVVKGDTDVFVVMPTGAGKSLCYQLPAVLSAGITVVISPLIALIQDQVDHLVALKIKACSLNSKLPLPERKKIIQDLESETPQIKLLYITPEMAASASFQPILAQLLSRSLLSYLIIDEAHCVSEWGHDFRPDYMRLGSLRSRIPHTPCVALTATATKQVQDDIVASLKLRQPVSTFKTPCFRSNLFYDVQLKDLIGDAYGNLKEFCLKALGTKTPQGGFPGCGIVYCRTRDSCEEVAVQLTQRGVFSKAYHAGLKAGDRVAVQNEWMDGIVPVIVATISFGMGVDKANVRFVAHWNVAKSLAGYYQESGRAGRDGKQAFCRLYYSRTDRDQVAFLIKKEIAQAQAKRGDSKASDKASMAGFDAMVSFCEDTGCRHALIAAYFGDEKPQCNKSCDSCKNPLAVKHQLEQLEGLLQSGRSRTCIEKPAGPKGPFGFDPNLYEGGRKGYGFARHNDEDESDEEESSEDRKRVWNSFYQKQMNLRKSKELEEFIPPSDDCLLKDSSSDKIPKLTVKAREHCLKILEEALTKNARTAGAEDRIDVESCAVDLEYEVFRNSKLCNLYKAAVVKKVKEIEALKNGELHSTLESSNFEQGTETSVAPTKDGFVSASQMLTSKCKRVGSLSSFQSASDLLRTTQTERRPTQSSQGTSQEILPSNDSSIPEMTDSKKGTSPCKAARPSKRKQELANAAKKDSQNISKFFSTQSNFKAQAQSSKNYKKAKPKNPSLKEGSVTQKDETCTSDVLDRLQGDPASLKLGQHAVDSPEEVETTPTVKLSHKEDLCRDTLAEQTVDTKNDLQSNPVVQPSEIKNSSINVLTIQPSDKEECLRNSLYVQPRDSLLVQPLQNHETTSLSFSSPDLLKSREDAAELEEHQEMILGLTTKHCRDDMPGKPRTQDRQKRAVEEQDSEGPDRKRPREELKSSSILIPIHKVNSNQGKKKVTFDPNLCPHDKEGTAKILQPPSGNKVMTLKETADVVVKYLTPFFREGKFASKDLFKAFARHLSHHLTGEDKMPLRKNVKEDAQKLIKAFFKDRPKCESEEDWKDLLHAAP</sequence>
<dbReference type="AlphaFoldDB" id="A0A1L8EUG1"/>
<keyword evidence="15" id="KW-0234">DNA repair</keyword>
<dbReference type="GO" id="GO:0045934">
    <property type="term" value="P:negative regulation of nucleobase-containing compound metabolic process"/>
    <property type="evidence" value="ECO:0007669"/>
    <property type="project" value="UniProtKB-ARBA"/>
</dbReference>
<evidence type="ECO:0000256" key="6">
    <source>
        <dbReference type="ARBA" id="ARBA00022705"/>
    </source>
</evidence>
<dbReference type="CTD" id="108701115"/>
<dbReference type="GO" id="GO:0005694">
    <property type="term" value="C:chromosome"/>
    <property type="evidence" value="ECO:0000318"/>
    <property type="project" value="GO_Central"/>
</dbReference>
<evidence type="ECO:0000256" key="21">
    <source>
        <dbReference type="ARBA" id="ARBA00049360"/>
    </source>
</evidence>
<dbReference type="InterPro" id="IPR002464">
    <property type="entry name" value="DNA/RNA_helicase_DEAH_CS"/>
</dbReference>
<dbReference type="GO" id="GO:0009378">
    <property type="term" value="F:four-way junction helicase activity"/>
    <property type="evidence" value="ECO:0000318"/>
    <property type="project" value="GO_Central"/>
</dbReference>
<keyword evidence="7" id="KW-0479">Metal-binding</keyword>
<evidence type="ECO:0000256" key="10">
    <source>
        <dbReference type="ARBA" id="ARBA00022801"/>
    </source>
</evidence>
<dbReference type="NCBIfam" id="TIGR00614">
    <property type="entry name" value="recQ_fam"/>
    <property type="match status" value="1"/>
</dbReference>
<evidence type="ECO:0000256" key="22">
    <source>
        <dbReference type="ARBA" id="ARBA00074289"/>
    </source>
</evidence>
<comment type="similarity">
    <text evidence="3">Belongs to the helicase family. RecQ subfamily.</text>
</comment>
<dbReference type="GO" id="GO:0006355">
    <property type="term" value="P:regulation of DNA-templated transcription"/>
    <property type="evidence" value="ECO:0007669"/>
    <property type="project" value="InterPro"/>
</dbReference>
<evidence type="ECO:0000256" key="20">
    <source>
        <dbReference type="ARBA" id="ARBA00034808"/>
    </source>
</evidence>
<evidence type="ECO:0000256" key="16">
    <source>
        <dbReference type="ARBA" id="ARBA00023235"/>
    </source>
</evidence>
<keyword evidence="27" id="KW-1185">Reference proteome</keyword>
<dbReference type="RefSeq" id="XP_018090816.1">
    <property type="nucleotide sequence ID" value="XM_018235327.2"/>
</dbReference>
<dbReference type="Proteomes" id="UP000186698">
    <property type="component" value="Chromosome 9_10L"/>
</dbReference>
<feature type="compositionally biased region" description="Polar residues" evidence="26">
    <location>
        <begin position="683"/>
        <end position="702"/>
    </location>
</feature>
<dbReference type="Gene3D" id="6.10.250.2460">
    <property type="match status" value="1"/>
</dbReference>
<evidence type="ECO:0000256" key="5">
    <source>
        <dbReference type="ARBA" id="ARBA00022618"/>
    </source>
</evidence>
<dbReference type="InterPro" id="IPR013257">
    <property type="entry name" value="SRI"/>
</dbReference>
<dbReference type="InterPro" id="IPR032284">
    <property type="entry name" value="RecQ_Zn-bd"/>
</dbReference>
<comment type="subcellular location">
    <subcellularLocation>
        <location evidence="2">Nucleus</location>
        <location evidence="2">Nucleoplasm</location>
    </subcellularLocation>
</comment>
<dbReference type="KEGG" id="xla:108701115"/>
<dbReference type="GO" id="GO:0005737">
    <property type="term" value="C:cytoplasm"/>
    <property type="evidence" value="ECO:0000318"/>
    <property type="project" value="GO_Central"/>
</dbReference>
<evidence type="ECO:0000256" key="2">
    <source>
        <dbReference type="ARBA" id="ARBA00004642"/>
    </source>
</evidence>
<feature type="region of interest" description="Disordered" evidence="26">
    <location>
        <begin position="487"/>
        <end position="509"/>
    </location>
</feature>
<dbReference type="PROSITE" id="PS51194">
    <property type="entry name" value="HELICASE_CTER"/>
    <property type="match status" value="1"/>
</dbReference>
<keyword evidence="11 28" id="KW-0347">Helicase</keyword>
<evidence type="ECO:0000256" key="4">
    <source>
        <dbReference type="ARBA" id="ARBA00022553"/>
    </source>
</evidence>
<evidence type="ECO:0000256" key="26">
    <source>
        <dbReference type="SAM" id="MobiDB-lite"/>
    </source>
</evidence>
<dbReference type="GO" id="GO:0005634">
    <property type="term" value="C:nucleus"/>
    <property type="evidence" value="ECO:0000318"/>
    <property type="project" value="GO_Central"/>
</dbReference>
<feature type="region of interest" description="Disordered" evidence="26">
    <location>
        <begin position="918"/>
        <end position="967"/>
    </location>
</feature>
<evidence type="ECO:0000256" key="12">
    <source>
        <dbReference type="ARBA" id="ARBA00022833"/>
    </source>
</evidence>
<feature type="region of interest" description="Disordered" evidence="26">
    <location>
        <begin position="796"/>
        <end position="821"/>
    </location>
</feature>
<dbReference type="PROSITE" id="PS51192">
    <property type="entry name" value="HELICASE_ATP_BIND_1"/>
    <property type="match status" value="1"/>
</dbReference>
<evidence type="ECO:0000313" key="28">
    <source>
        <dbReference type="RefSeq" id="XP_018090816.1"/>
    </source>
</evidence>
<keyword evidence="18" id="KW-0131">Cell cycle</keyword>
<organism evidence="27 28">
    <name type="scientific">Xenopus laevis</name>
    <name type="common">African clawed frog</name>
    <dbReference type="NCBI Taxonomy" id="8355"/>
    <lineage>
        <taxon>Eukaryota</taxon>
        <taxon>Metazoa</taxon>
        <taxon>Chordata</taxon>
        <taxon>Craniata</taxon>
        <taxon>Vertebrata</taxon>
        <taxon>Euteleostomi</taxon>
        <taxon>Amphibia</taxon>
        <taxon>Batrachia</taxon>
        <taxon>Anura</taxon>
        <taxon>Pipoidea</taxon>
        <taxon>Pipidae</taxon>
        <taxon>Xenopodinae</taxon>
        <taxon>Xenopus</taxon>
        <taxon>Xenopus</taxon>
    </lineage>
</organism>
<dbReference type="InterPro" id="IPR001650">
    <property type="entry name" value="Helicase_C-like"/>
</dbReference>
<keyword evidence="17" id="KW-0539">Nucleus</keyword>
<keyword evidence="12" id="KW-0862">Zinc</keyword>
<keyword evidence="16" id="KW-0413">Isomerase</keyword>
<dbReference type="PANTHER" id="PTHR13710">
    <property type="entry name" value="DNA HELICASE RECQ FAMILY MEMBER"/>
    <property type="match status" value="1"/>
</dbReference>
<dbReference type="InterPro" id="IPR027417">
    <property type="entry name" value="P-loop_NTPase"/>
</dbReference>
<dbReference type="PaxDb" id="8355-A0A1L8EUG1"/>
<evidence type="ECO:0000256" key="3">
    <source>
        <dbReference type="ARBA" id="ARBA00005446"/>
    </source>
</evidence>
<dbReference type="SMART" id="SM00487">
    <property type="entry name" value="DEXDc"/>
    <property type="match status" value="1"/>
</dbReference>
<evidence type="ECO:0000256" key="11">
    <source>
        <dbReference type="ARBA" id="ARBA00022806"/>
    </source>
</evidence>
<dbReference type="CDD" id="cd18014">
    <property type="entry name" value="DEXHc_RecQ5"/>
    <property type="match status" value="1"/>
</dbReference>
<dbReference type="Xenbase" id="XB-GENE-6486934">
    <property type="gene designation" value="recql5.L"/>
</dbReference>
<comment type="catalytic activity">
    <reaction evidence="21">
        <text>ATP + H2O = ADP + phosphate + H(+)</text>
        <dbReference type="Rhea" id="RHEA:13065"/>
        <dbReference type="ChEBI" id="CHEBI:15377"/>
        <dbReference type="ChEBI" id="CHEBI:15378"/>
        <dbReference type="ChEBI" id="CHEBI:30616"/>
        <dbReference type="ChEBI" id="CHEBI:43474"/>
        <dbReference type="ChEBI" id="CHEBI:456216"/>
    </reaction>
</comment>
<dbReference type="GO" id="GO:0046872">
    <property type="term" value="F:metal ion binding"/>
    <property type="evidence" value="ECO:0007669"/>
    <property type="project" value="UniProtKB-KW"/>
</dbReference>
<dbReference type="CDD" id="cd18794">
    <property type="entry name" value="SF2_C_RecQ"/>
    <property type="match status" value="1"/>
</dbReference>
<feature type="compositionally biased region" description="Polar residues" evidence="26">
    <location>
        <begin position="735"/>
        <end position="755"/>
    </location>
</feature>
<keyword evidence="5" id="KW-0132">Cell division</keyword>
<dbReference type="InterPro" id="IPR004589">
    <property type="entry name" value="DNA_helicase_ATP-dep_RecQ"/>
</dbReference>
<evidence type="ECO:0000256" key="8">
    <source>
        <dbReference type="ARBA" id="ARBA00022741"/>
    </source>
</evidence>
<dbReference type="GO" id="GO:0043138">
    <property type="term" value="F:3'-5' DNA helicase activity"/>
    <property type="evidence" value="ECO:0000318"/>
    <property type="project" value="GO_Central"/>
</dbReference>
<dbReference type="STRING" id="8355.A0A1L8EUG1"/>
<feature type="compositionally biased region" description="Basic and acidic residues" evidence="26">
    <location>
        <begin position="722"/>
        <end position="734"/>
    </location>
</feature>
<evidence type="ECO:0000256" key="25">
    <source>
        <dbReference type="ARBA" id="ARBA00084014"/>
    </source>
</evidence>
<dbReference type="GO" id="GO:0006260">
    <property type="term" value="P:DNA replication"/>
    <property type="evidence" value="ECO:0000318"/>
    <property type="project" value="GO_Central"/>
</dbReference>
<dbReference type="Pfam" id="PF16124">
    <property type="entry name" value="RecQ_Zn_bind"/>
    <property type="match status" value="1"/>
</dbReference>
<dbReference type="InterPro" id="IPR014001">
    <property type="entry name" value="Helicase_ATP-bd"/>
</dbReference>
<dbReference type="PANTHER" id="PTHR13710:SF152">
    <property type="entry name" value="ATP-DEPENDENT DNA HELICASE Q5"/>
    <property type="match status" value="1"/>
</dbReference>
<evidence type="ECO:0000313" key="29">
    <source>
        <dbReference type="Xenbase" id="XB-GENE-6486934"/>
    </source>
</evidence>
<keyword evidence="14" id="KW-0238">DNA-binding</keyword>
<dbReference type="Pfam" id="PF08236">
    <property type="entry name" value="SRI"/>
    <property type="match status" value="1"/>
</dbReference>
<dbReference type="GO" id="GO:0005524">
    <property type="term" value="F:ATP binding"/>
    <property type="evidence" value="ECO:0007669"/>
    <property type="project" value="UniProtKB-KW"/>
</dbReference>
<evidence type="ECO:0000256" key="18">
    <source>
        <dbReference type="ARBA" id="ARBA00023306"/>
    </source>
</evidence>
<keyword evidence="6" id="KW-0235">DNA replication</keyword>
<comment type="catalytic activity">
    <reaction evidence="19">
        <text>Couples ATP hydrolysis with the unwinding of duplex DNA by translocating in the 3'-5' direction.</text>
        <dbReference type="EC" id="5.6.2.4"/>
    </reaction>
</comment>
<dbReference type="OrthoDB" id="10261556at2759"/>
<evidence type="ECO:0000256" key="17">
    <source>
        <dbReference type="ARBA" id="ARBA00023242"/>
    </source>
</evidence>
<keyword evidence="10" id="KW-0378">Hydrolase</keyword>
<dbReference type="EC" id="5.6.2.4" evidence="20"/>
<dbReference type="SUPFAM" id="SSF52540">
    <property type="entry name" value="P-loop containing nucleoside triphosphate hydrolases"/>
    <property type="match status" value="1"/>
</dbReference>
<evidence type="ECO:0000256" key="13">
    <source>
        <dbReference type="ARBA" id="ARBA00022840"/>
    </source>
</evidence>
<dbReference type="GO" id="GO:0003677">
    <property type="term" value="F:DNA binding"/>
    <property type="evidence" value="ECO:0007669"/>
    <property type="project" value="UniProtKB-KW"/>
</dbReference>
<keyword evidence="9" id="KW-0227">DNA damage</keyword>
<gene>
    <name evidence="28 29" type="primary">recql5.L</name>
</gene>
<dbReference type="InterPro" id="IPR011545">
    <property type="entry name" value="DEAD/DEAH_box_helicase_dom"/>
</dbReference>
<dbReference type="GeneID" id="108701115"/>
<accession>A0A1L8EUG1</accession>
<name>A0A1L8EUG1_XENLA</name>
<dbReference type="SMART" id="SM00490">
    <property type="entry name" value="HELICc"/>
    <property type="match status" value="1"/>
</dbReference>
<dbReference type="Gene3D" id="3.40.50.300">
    <property type="entry name" value="P-loop containing nucleotide triphosphate hydrolases"/>
    <property type="match status" value="2"/>
</dbReference>
<keyword evidence="8" id="KW-0547">Nucleotide-binding</keyword>
<evidence type="ECO:0000256" key="9">
    <source>
        <dbReference type="ARBA" id="ARBA00022763"/>
    </source>
</evidence>
<keyword evidence="4" id="KW-0597">Phosphoprotein</keyword>
<dbReference type="GO" id="GO:0051301">
    <property type="term" value="P:cell division"/>
    <property type="evidence" value="ECO:0007669"/>
    <property type="project" value="UniProtKB-KW"/>
</dbReference>
<dbReference type="Pfam" id="PF00270">
    <property type="entry name" value="DEAD"/>
    <property type="match status" value="1"/>
</dbReference>
<dbReference type="PROSITE" id="PS00690">
    <property type="entry name" value="DEAH_ATP_HELICASE"/>
    <property type="match status" value="1"/>
</dbReference>
<evidence type="ECO:0000256" key="15">
    <source>
        <dbReference type="ARBA" id="ARBA00023204"/>
    </source>
</evidence>
<dbReference type="GO" id="GO:0000724">
    <property type="term" value="P:double-strand break repair via homologous recombination"/>
    <property type="evidence" value="ECO:0000318"/>
    <property type="project" value="GO_Central"/>
</dbReference>
<evidence type="ECO:0000313" key="27">
    <source>
        <dbReference type="Proteomes" id="UP000186698"/>
    </source>
</evidence>
<feature type="compositionally biased region" description="Basic and acidic residues" evidence="26">
    <location>
        <begin position="923"/>
        <end position="960"/>
    </location>
</feature>
<dbReference type="GO" id="GO:0005654">
    <property type="term" value="C:nucleoplasm"/>
    <property type="evidence" value="ECO:0007669"/>
    <property type="project" value="UniProtKB-SubCell"/>
</dbReference>
<dbReference type="GO" id="GO:0016787">
    <property type="term" value="F:hydrolase activity"/>
    <property type="evidence" value="ECO:0007669"/>
    <property type="project" value="UniProtKB-KW"/>
</dbReference>
<comment type="cofactor">
    <cofactor evidence="1">
        <name>Zn(2+)</name>
        <dbReference type="ChEBI" id="CHEBI:29105"/>
    </cofactor>
</comment>
<reference evidence="28" key="1">
    <citation type="submission" date="2025-08" db="UniProtKB">
        <authorList>
            <consortium name="RefSeq"/>
        </authorList>
    </citation>
    <scope>IDENTIFICATION</scope>
    <source>
        <strain evidence="28">J_2021</strain>
        <tissue evidence="28">Erythrocytes</tissue>
    </source>
</reference>
<feature type="compositionally biased region" description="Acidic residues" evidence="26">
    <location>
        <begin position="496"/>
        <end position="505"/>
    </location>
</feature>
<protein>
    <recommendedName>
        <fullName evidence="22">ATP-dependent DNA helicase Q5</fullName>
        <ecNumber evidence="20">5.6.2.4</ecNumber>
    </recommendedName>
    <alternativeName>
        <fullName evidence="23">DNA 3'-5' helicase RecQ5</fullName>
    </alternativeName>
    <alternativeName>
        <fullName evidence="24">DNA helicase, RecQ-like type 5</fullName>
    </alternativeName>
    <alternativeName>
        <fullName evidence="25">RecQ protein-like 5</fullName>
    </alternativeName>
</protein>
<dbReference type="GO" id="GO:0010605">
    <property type="term" value="P:negative regulation of macromolecule metabolic process"/>
    <property type="evidence" value="ECO:0007669"/>
    <property type="project" value="UniProtKB-ARBA"/>
</dbReference>
<dbReference type="FunFam" id="3.40.50.300:FF:000614">
    <property type="entry name" value="ATP-dependent DNA helicase"/>
    <property type="match status" value="1"/>
</dbReference>
<dbReference type="FunFam" id="3.40.50.300:FF:000444">
    <property type="entry name" value="ATP-dependent DNA helicase"/>
    <property type="match status" value="1"/>
</dbReference>